<sequence>MISPNGFLFLGFFAVLFILYFWQKTRTDQWRKPLILVGGIAFIFLGYYFILNDIYTEQLKTDSKFFYTAIISVCIGGFVVYIAYSKRKDQIQNAWRLPLVFIGGIVLIMFGTFLLGVMFFSISYASLFVGVIGIVEILISLKISHTRNSVKWLFPLSLIGGLITFVFGIITYFLFTTSII</sequence>
<reference evidence="2 3" key="1">
    <citation type="submission" date="2018-05" db="EMBL/GenBank/DDBJ databases">
        <title>Brumimicrobium oceani sp. nov., isolated from coastal sediment.</title>
        <authorList>
            <person name="Kou Y."/>
        </authorList>
    </citation>
    <scope>NUCLEOTIDE SEQUENCE [LARGE SCALE GENOMIC DNA]</scope>
    <source>
        <strain evidence="2 3">C305</strain>
    </source>
</reference>
<feature type="transmembrane region" description="Helical" evidence="1">
    <location>
        <begin position="153"/>
        <end position="175"/>
    </location>
</feature>
<dbReference type="RefSeq" id="WP_109358829.1">
    <property type="nucleotide sequence ID" value="NZ_QFRJ01000003.1"/>
</dbReference>
<name>A0A2U2XE95_9FLAO</name>
<keyword evidence="1" id="KW-0812">Transmembrane</keyword>
<dbReference type="AlphaFoldDB" id="A0A2U2XE95"/>
<evidence type="ECO:0000313" key="2">
    <source>
        <dbReference type="EMBL" id="PWH86021.1"/>
    </source>
</evidence>
<dbReference type="Proteomes" id="UP000245370">
    <property type="component" value="Unassembled WGS sequence"/>
</dbReference>
<evidence type="ECO:0000256" key="1">
    <source>
        <dbReference type="SAM" id="Phobius"/>
    </source>
</evidence>
<keyword evidence="1" id="KW-1133">Transmembrane helix</keyword>
<comment type="caution">
    <text evidence="2">The sequence shown here is derived from an EMBL/GenBank/DDBJ whole genome shotgun (WGS) entry which is preliminary data.</text>
</comment>
<keyword evidence="1" id="KW-0472">Membrane</keyword>
<feature type="transmembrane region" description="Helical" evidence="1">
    <location>
        <begin position="96"/>
        <end position="116"/>
    </location>
</feature>
<gene>
    <name evidence="2" type="ORF">DIT68_05555</name>
</gene>
<feature type="transmembrane region" description="Helical" evidence="1">
    <location>
        <begin position="65"/>
        <end position="84"/>
    </location>
</feature>
<evidence type="ECO:0000313" key="3">
    <source>
        <dbReference type="Proteomes" id="UP000245370"/>
    </source>
</evidence>
<protein>
    <submittedName>
        <fullName evidence="2">Uncharacterized protein</fullName>
    </submittedName>
</protein>
<feature type="transmembrane region" description="Helical" evidence="1">
    <location>
        <begin position="122"/>
        <end position="141"/>
    </location>
</feature>
<feature type="transmembrane region" description="Helical" evidence="1">
    <location>
        <begin position="6"/>
        <end position="22"/>
    </location>
</feature>
<keyword evidence="3" id="KW-1185">Reference proteome</keyword>
<dbReference type="OrthoDB" id="9851338at2"/>
<proteinExistence type="predicted"/>
<dbReference type="EMBL" id="QFRJ01000003">
    <property type="protein sequence ID" value="PWH86021.1"/>
    <property type="molecule type" value="Genomic_DNA"/>
</dbReference>
<reference evidence="2 3" key="2">
    <citation type="submission" date="2018-05" db="EMBL/GenBank/DDBJ databases">
        <authorList>
            <person name="Lanie J.A."/>
            <person name="Ng W.-L."/>
            <person name="Kazmierczak K.M."/>
            <person name="Andrzejewski T.M."/>
            <person name="Davidsen T.M."/>
            <person name="Wayne K.J."/>
            <person name="Tettelin H."/>
            <person name="Glass J.I."/>
            <person name="Rusch D."/>
            <person name="Podicherti R."/>
            <person name="Tsui H.-C.T."/>
            <person name="Winkler M.E."/>
        </authorList>
    </citation>
    <scope>NUCLEOTIDE SEQUENCE [LARGE SCALE GENOMIC DNA]</scope>
    <source>
        <strain evidence="2 3">C305</strain>
    </source>
</reference>
<organism evidence="2 3">
    <name type="scientific">Brumimicrobium oceani</name>
    <dbReference type="NCBI Taxonomy" id="2100725"/>
    <lineage>
        <taxon>Bacteria</taxon>
        <taxon>Pseudomonadati</taxon>
        <taxon>Bacteroidota</taxon>
        <taxon>Flavobacteriia</taxon>
        <taxon>Flavobacteriales</taxon>
        <taxon>Crocinitomicaceae</taxon>
        <taxon>Brumimicrobium</taxon>
    </lineage>
</organism>
<feature type="transmembrane region" description="Helical" evidence="1">
    <location>
        <begin position="34"/>
        <end position="50"/>
    </location>
</feature>
<accession>A0A2U2XE95</accession>